<keyword evidence="7" id="KW-1185">Reference proteome</keyword>
<comment type="caution">
    <text evidence="6">The sequence shown here is derived from an EMBL/GenBank/DDBJ whole genome shotgun (WGS) entry which is preliminary data.</text>
</comment>
<keyword evidence="4" id="KW-0720">Serine protease</keyword>
<dbReference type="EMBL" id="JAAVJB010000249">
    <property type="protein sequence ID" value="NJP68649.1"/>
    <property type="molecule type" value="Genomic_DNA"/>
</dbReference>
<protein>
    <submittedName>
        <fullName evidence="6">Streptogrisin B</fullName>
    </submittedName>
</protein>
<evidence type="ECO:0000313" key="6">
    <source>
        <dbReference type="EMBL" id="NJP68649.1"/>
    </source>
</evidence>
<feature type="non-terminal residue" evidence="6">
    <location>
        <position position="1"/>
    </location>
</feature>
<dbReference type="RefSeq" id="WP_167935137.1">
    <property type="nucleotide sequence ID" value="NZ_JAAVJB010000249.1"/>
</dbReference>
<organism evidence="6 7">
    <name type="scientific">Streptomyces spiramenti</name>
    <dbReference type="NCBI Taxonomy" id="2720606"/>
    <lineage>
        <taxon>Bacteria</taxon>
        <taxon>Bacillati</taxon>
        <taxon>Actinomycetota</taxon>
        <taxon>Actinomycetes</taxon>
        <taxon>Kitasatosporales</taxon>
        <taxon>Streptomycetaceae</taxon>
        <taxon>Streptomyces</taxon>
    </lineage>
</organism>
<evidence type="ECO:0000256" key="5">
    <source>
        <dbReference type="ARBA" id="ARBA00023157"/>
    </source>
</evidence>
<dbReference type="SUPFAM" id="SSF50494">
    <property type="entry name" value="Trypsin-like serine proteases"/>
    <property type="match status" value="1"/>
</dbReference>
<keyword evidence="3" id="KW-0378">Hydrolase</keyword>
<sequence length="233" mass="22652">AALGMFAGGAATAAAQPTATAEQTPAAETGTVAPASAPTVIGGTQLHSSAGPCAVALNLYGSGGTPYGLMHGACGHPTGTTQWFADNALTVPVGSSTAASPFPSTPHRLVQYNGNGSYPPHLATPTGTIRVGSAVALPIGAGICKAGPTTGITCGTVQAHNQTLGFPQGALTGVSRASLCPDPGDTGRALVAAGTARVVGIVVAGSGNCTTGGTTFYLPIQPILAQYGLVLFV</sequence>
<accession>A0ABX1ANI1</accession>
<evidence type="ECO:0000256" key="4">
    <source>
        <dbReference type="ARBA" id="ARBA00022825"/>
    </source>
</evidence>
<gene>
    <name evidence="6" type="ORF">HCJ92_20720</name>
</gene>
<evidence type="ECO:0000256" key="3">
    <source>
        <dbReference type="ARBA" id="ARBA00022801"/>
    </source>
</evidence>
<evidence type="ECO:0000256" key="2">
    <source>
        <dbReference type="ARBA" id="ARBA00022670"/>
    </source>
</evidence>
<evidence type="ECO:0000313" key="7">
    <source>
        <dbReference type="Proteomes" id="UP000746503"/>
    </source>
</evidence>
<dbReference type="Gene3D" id="2.40.10.10">
    <property type="entry name" value="Trypsin-like serine proteases"/>
    <property type="match status" value="2"/>
</dbReference>
<proteinExistence type="inferred from homology"/>
<comment type="similarity">
    <text evidence="1">Belongs to the peptidase S1 family.</text>
</comment>
<keyword evidence="2" id="KW-0645">Protease</keyword>
<reference evidence="6 7" key="1">
    <citation type="submission" date="2020-03" db="EMBL/GenBank/DDBJ databases">
        <title>Draft genome of Streptomyces sp. ventii, isolated from the Axial Seamount in the Pacific Ocean, and resequencing of the two type strains Streptomyces lonarensis strain NCL 716 and Streptomyces bohaiensis strain 11A07.</title>
        <authorList>
            <person name="Loughran R.M."/>
            <person name="Pfannmuller K.M."/>
            <person name="Wasson B.J."/>
            <person name="Deadmond M.C."/>
            <person name="Paddock B.E."/>
            <person name="Koyack M.J."/>
            <person name="Gallegos D.A."/>
            <person name="Mitchell E.A."/>
            <person name="Ushijima B."/>
            <person name="Saw J.H."/>
            <person name="Mcphail K.L."/>
            <person name="Videau P."/>
        </authorList>
    </citation>
    <scope>NUCLEOTIDE SEQUENCE [LARGE SCALE GENOMIC DNA]</scope>
    <source>
        <strain evidence="7">5675061</strain>
    </source>
</reference>
<dbReference type="InterPro" id="IPR009003">
    <property type="entry name" value="Peptidase_S1_PA"/>
</dbReference>
<dbReference type="Proteomes" id="UP000746503">
    <property type="component" value="Unassembled WGS sequence"/>
</dbReference>
<evidence type="ECO:0000256" key="1">
    <source>
        <dbReference type="ARBA" id="ARBA00007664"/>
    </source>
</evidence>
<dbReference type="CDD" id="cd21112">
    <property type="entry name" value="alphaLP-like"/>
    <property type="match status" value="1"/>
</dbReference>
<dbReference type="InterPro" id="IPR043504">
    <property type="entry name" value="Peptidase_S1_PA_chymotrypsin"/>
</dbReference>
<keyword evidence="5" id="KW-1015">Disulfide bond</keyword>
<dbReference type="InterPro" id="IPR001316">
    <property type="entry name" value="Pept_S1A_streptogrisin"/>
</dbReference>
<name>A0ABX1ANI1_9ACTN</name>
<dbReference type="PRINTS" id="PR00861">
    <property type="entry name" value="ALYTICPTASE"/>
</dbReference>